<dbReference type="AlphaFoldDB" id="A0A6P9EQL9"/>
<feature type="compositionally biased region" description="Basic residues" evidence="2">
    <location>
        <begin position="246"/>
        <end position="265"/>
    </location>
</feature>
<evidence type="ECO:0000256" key="2">
    <source>
        <dbReference type="SAM" id="MobiDB-lite"/>
    </source>
</evidence>
<protein>
    <submittedName>
        <fullName evidence="4">Uncharacterized protein LOC108993875</fullName>
    </submittedName>
</protein>
<dbReference type="KEGG" id="jre:108993875"/>
<accession>A0A6P9EQL9</accession>
<dbReference type="FunCoup" id="A0A6P9EQL9">
    <property type="interactions" value="2840"/>
</dbReference>
<keyword evidence="1" id="KW-0175">Coiled coil</keyword>
<gene>
    <name evidence="4" type="primary">LOC108993875</name>
</gene>
<feature type="compositionally biased region" description="Acidic residues" evidence="2">
    <location>
        <begin position="696"/>
        <end position="716"/>
    </location>
</feature>
<name>A0A6P9EQL9_JUGRE</name>
<dbReference type="GeneID" id="108993875"/>
<dbReference type="Proteomes" id="UP000235220">
    <property type="component" value="Chromosome 10"/>
</dbReference>
<evidence type="ECO:0000313" key="4">
    <source>
        <dbReference type="RefSeq" id="XP_035551060.1"/>
    </source>
</evidence>
<feature type="compositionally biased region" description="Polar residues" evidence="2">
    <location>
        <begin position="165"/>
        <end position="181"/>
    </location>
</feature>
<dbReference type="RefSeq" id="XP_035551060.1">
    <property type="nucleotide sequence ID" value="XM_035695167.1"/>
</dbReference>
<feature type="region of interest" description="Disordered" evidence="2">
    <location>
        <begin position="155"/>
        <end position="265"/>
    </location>
</feature>
<keyword evidence="3" id="KW-1185">Reference proteome</keyword>
<dbReference type="OrthoDB" id="1935530at2759"/>
<proteinExistence type="predicted"/>
<feature type="coiled-coil region" evidence="1">
    <location>
        <begin position="605"/>
        <end position="639"/>
    </location>
</feature>
<organism evidence="3 4">
    <name type="scientific">Juglans regia</name>
    <name type="common">English walnut</name>
    <dbReference type="NCBI Taxonomy" id="51240"/>
    <lineage>
        <taxon>Eukaryota</taxon>
        <taxon>Viridiplantae</taxon>
        <taxon>Streptophyta</taxon>
        <taxon>Embryophyta</taxon>
        <taxon>Tracheophyta</taxon>
        <taxon>Spermatophyta</taxon>
        <taxon>Magnoliopsida</taxon>
        <taxon>eudicotyledons</taxon>
        <taxon>Gunneridae</taxon>
        <taxon>Pentapetalae</taxon>
        <taxon>rosids</taxon>
        <taxon>fabids</taxon>
        <taxon>Fagales</taxon>
        <taxon>Juglandaceae</taxon>
        <taxon>Juglans</taxon>
    </lineage>
</organism>
<reference evidence="4" key="1">
    <citation type="submission" date="2025-08" db="UniProtKB">
        <authorList>
            <consortium name="RefSeq"/>
        </authorList>
    </citation>
    <scope>IDENTIFICATION</scope>
    <source>
        <tissue evidence="4">Leaves</tissue>
    </source>
</reference>
<evidence type="ECO:0000313" key="3">
    <source>
        <dbReference type="Proteomes" id="UP000235220"/>
    </source>
</evidence>
<feature type="region of interest" description="Disordered" evidence="2">
    <location>
        <begin position="686"/>
        <end position="726"/>
    </location>
</feature>
<dbReference type="InParanoid" id="A0A6P9EQL9"/>
<evidence type="ECO:0000256" key="1">
    <source>
        <dbReference type="SAM" id="Coils"/>
    </source>
</evidence>
<sequence length="1018" mass="116052">MEHCWCLRRYQQKWQQHISTLGTRRRPQGEVALDTVEENIEVFAERPLGKKIEKERERKRKSMEDKESEISISLAKMTEDRATTMEEQRNAQLKADQKSEKIFELKKKKFEGKIMMLDLRGMNAMQQEYFHNIQVAIFEHSKSHSGACLNHQREYLSDSNPRDITMSTSPTHSEQPSQNPNAMIIEESESDRLGSHTQSPKTIALVEPPDPHLEDPIPNQPNPIQDDPEPISALTPRISDPPTSRRAPKRKKNANKRRLARQKSQKKFRTLVETLKPIPFVPSKTLDFQSHEELLKRLGLWEFVHIEFDKTLRADLLAELVASYNSQNRCSYVNSARINVNRADLARALKLPLPVKKSSPLLETAVESPDSIAFIEDFVSNWMLLHEDTWMMPKEVLNWTKMIKEGHFEKVEWAGLIWFMVEKELLQAPRLANCYYASHLQYLIRSQKDDLLKEEPKLDQVDVEVEEEEDEEDMDVSGDVKLATVEDYLGHESGDVKIDASEDSRGHELGDVKMDAVEDSRGNELGDMKTGAVEDSWEHECGNVKMAAGEDSGGHAFRDVDLGVGEDSQGHELRDVKMDAVEESRGHELGDVKMAVVEDSRVHELEEHSIELSLGQDNVERVEEKVESVEIDKERVGDEDVMDFDGCREEYKDEEEGGAWLLDRKSNMGVGEPFFRRCSVGEIKGLGSDEEKREEAGEEAEEGEDEGHEEEEEGEQEVGGFHLSPKCSPLDGLASRSLIQAMEAAQMPFSTGLELRDHSAGDFLSSRVDNGMIAGSSSLFGNANKKGLDHENDGIHHSLNGGHKRLRSDGPWDGKEADFDMCMEQVQHWVGKARMMYAAKEQACEEATVNQQILLNELEQRDRIIEHIRTAKYEEQQKKQVEVYRLDRELCMMANLLEGYRKALKESDRAFAEYRSRFPQPEEPLYKDVPGSGGLVLSTFELEKQRLKQAEEDRITRLVIEKKFKDVEAEVNSKFEAHFQGVDLLGNRLLDVENGVKVLKESIAKRKVSETSEGTPDE</sequence>
<dbReference type="PANTHER" id="PTHR35120">
    <property type="entry name" value="HISTONE ACETYLTRANSFERASE KAT6B-LIKE"/>
    <property type="match status" value="1"/>
</dbReference>
<dbReference type="PANTHER" id="PTHR35120:SF2">
    <property type="entry name" value="AMINOTRANSFERASE-LIKE PLANT MOBILE DOMAIN-CONTAINING PROTEIN"/>
    <property type="match status" value="1"/>
</dbReference>